<evidence type="ECO:0000313" key="4">
    <source>
        <dbReference type="EMBL" id="KAG6689641.1"/>
    </source>
</evidence>
<dbReference type="Proteomes" id="UP000811246">
    <property type="component" value="Chromosome 11"/>
</dbReference>
<comment type="caution">
    <text evidence="4">The sequence shown here is derived from an EMBL/GenBank/DDBJ whole genome shotgun (WGS) entry which is preliminary data.</text>
</comment>
<evidence type="ECO:0000259" key="3">
    <source>
        <dbReference type="Pfam" id="PF16201"/>
    </source>
</evidence>
<dbReference type="GO" id="GO:0000463">
    <property type="term" value="P:maturation of LSU-rRNA from tricistronic rRNA transcript (SSU-rRNA, 5.8S rRNA, LSU-rRNA)"/>
    <property type="evidence" value="ECO:0007669"/>
    <property type="project" value="TreeGrafter"/>
</dbReference>
<dbReference type="EMBL" id="CM031835">
    <property type="protein sequence ID" value="KAG6689641.1"/>
    <property type="molecule type" value="Genomic_DNA"/>
</dbReference>
<feature type="domain" description="URB1 C-terminal" evidence="3">
    <location>
        <begin position="2029"/>
        <end position="2219"/>
    </location>
</feature>
<feature type="region of interest" description="Disordered" evidence="1">
    <location>
        <begin position="1"/>
        <end position="25"/>
    </location>
</feature>
<reference evidence="4" key="1">
    <citation type="submission" date="2021-01" db="EMBL/GenBank/DDBJ databases">
        <authorList>
            <person name="Lovell J.T."/>
            <person name="Bentley N."/>
            <person name="Bhattarai G."/>
            <person name="Jenkins J.W."/>
            <person name="Sreedasyam A."/>
            <person name="Alarcon Y."/>
            <person name="Bock C."/>
            <person name="Boston L."/>
            <person name="Carlson J."/>
            <person name="Cervantes K."/>
            <person name="Clermont K."/>
            <person name="Krom N."/>
            <person name="Kubenka K."/>
            <person name="Mamidi S."/>
            <person name="Mattison C."/>
            <person name="Monteros M."/>
            <person name="Pisani C."/>
            <person name="Plott C."/>
            <person name="Rajasekar S."/>
            <person name="Rhein H.S."/>
            <person name="Rohla C."/>
            <person name="Song M."/>
            <person name="Hilaire R.S."/>
            <person name="Shu S."/>
            <person name="Wells L."/>
            <person name="Wang X."/>
            <person name="Webber J."/>
            <person name="Heerema R.J."/>
            <person name="Klein P."/>
            <person name="Conner P."/>
            <person name="Grauke L."/>
            <person name="Grimwood J."/>
            <person name="Schmutz J."/>
            <person name="Randall J.J."/>
        </authorList>
    </citation>
    <scope>NUCLEOTIDE SEQUENCE</scope>
    <source>
        <tissue evidence="4">Leaf</tissue>
    </source>
</reference>
<proteinExistence type="predicted"/>
<evidence type="ECO:0000259" key="2">
    <source>
        <dbReference type="Pfam" id="PF11707"/>
    </source>
</evidence>
<dbReference type="GO" id="GO:0005730">
    <property type="term" value="C:nucleolus"/>
    <property type="evidence" value="ECO:0007669"/>
    <property type="project" value="TreeGrafter"/>
</dbReference>
<sequence>MGEPSSASEDQVIVDDDDNSEVERADPRFEVKVTHEAKLKEILHMINTIEIKLCSAGVKEFIKLLKGNTGGELLRLYIRASSNCSELLDAWKLQRGKPGLSYILSLVSTILGHPDGMYNPNDAERIAVSRVLDKLAKFVMEEYMIDVYKELNSTEVKHQNAALLLMASIVRRRPGLASEFAKKFDFKLKAFSKLSVYKKNQNEKRMKQSSRKAFVGFAMSFLEVGRPGLLRWVLQQKEMYSGVLRGLGDDDDETIIYVLSTLRDRVLVEESLVPPGLRSVLFGSVTLEQLVSISGREMDGPAAELSYRILVLVCSDPCNGLMPDLKRHPSPLKGNPKRLVELMKKLKATEIGYHRDLLLAIVSGSPSFGSAYMEEFPYNLEDFASPTCICRLSTVSLAANLVSSVGTGHPFGFLDSRSHNPPLFDDADVQSILKCLFPRPFSRSVINKGLLHSNFVVMHGTLKLLLEALKLLDSFIGALNHGSYLNDQRLQGWASLKQEIQNEVRTLLPDPQVLLTLLSSLTRDSKTHGSCLKRTAYSENFTECSGNKLKKLKKNFGNKDPDIIVSGIGSTPGIALTGDSERVVGSVAADETDSGKDLMVVIAEIWDLGRHSMPLITLEDTGIFIQSKLLDALKIYIRTAPTALEGSFDFFIGLLNNPLAMPINLQCSLLSLLTEYIGFSPSRGIPIRTPPQMYKHLQSFINLFIFSPITDIKDLSHGLAQAAMFSTGAFDKNLDEIGAWFLFLPSYDRGKSYFKVPEVEPLQSLSPVVISFLCDAISTIGNNLFKYWDIVKHYTYHLKGIKEVSPTFSPLAVCVLQKCLRLLTSESGSFTLPEKSIISVYVCNTLKYLLQTQVDAGSFSALVESVLSERLGDHCCAVDDSRDFFSEWSPLENLFLFSQSISNQQTSCIFSTDKKSPPNHSSFASTLDEVKRLVRSGDVGNIAGITKAFSSSIICTLPDVILINFPSVMTISYNLCGVPMSILLSEFFLEQSLLTSVSKLWPKMFFPGLEVALSIIHCKDGEDDASGNPCRSLDSQMVGYDGKFGESESAAAFGFFLKQVPFHVLFPAIMNIEGPYSLEPLKMQDLLLAKLSDSTADCHHISYLRLVLFWIHQIKLSYKSKPIIELQQLVDICFNLVENLLAQLLILKTDSDSSRNSGFPVSRQVIQDVAESIFCHPAVVASLSCPIDCKEDLGNINVAETLDMLICLSKQTVHKLDHCILSILTTTSEYLLTLCSDQNFVSKAGKSANKQLVGAFNALMQRLFLEARDKFDLCIRTKDMIPFLPTFYALHALIRFISPFELLEFVQWMFNSIDMHDWTVWKSSKTSALAVGFCIAAGAFKTLSSYLEHPVTKRVSLNALWGIEEENINIDLIEEIYIKVVNFAMHSESNFADTCLLEAVNAGSRQKHNEQQSIHPLSLIVSRVIMITPVEMLSHCIYRTSKTKAKLLFLLIETSSLHLSIFGHLFLDIINKVLHEGNMKEESCGLALSDEDFIILLPAAMSYLNAIFMKFGKQCQRHVENMDSLYSRILWNGFLHWKSFVSGNVFDEEYGEFLPSSTQELRSLVDGSLLGKSIHMLQYHFAYGGVSMKMKRRLKLFDKLFPHSTAQDELLDWVIGEMDSSSLNQSLNHMNRIIAKLSLCRILLFPKNYQMPSLQKEAGGDLKEGSLEMGSNSDASRMRFINILVSIWQWIVKKFPILSDSCAKEKSTDSSMLCRYLEVFILESIFELTKEMHGDLVRLQSVPFLEQLMRLALLYRFEDPTTLKALQHILTSLCDVEFSRVPYLQLLVAHSQFAPTLHSVFKSSGSSPVGAFLRPMSSILRSLVISSTKHNAVSGECELFSRRLEVIKLLRVLFLDKAQFGFDSGKDFGINFRELHLLLLSSYGATLSEVDLMIYSLMHDIESVNGSDFVNTTETDHLWGSSALKVKKERDVERDICSDIMSDTEGVGERRKNQFRENLSIDPKICVSTVLYFPYDAIAVDEPLSLKKAHPPEVGKIERYDPFFILHFSIHSLSLGYIEPMEFAGLGLLAVAFVSISSSDDRIRKLGYETLGIFKCALEKFQKRKDVMQLRLLLTYVQNGVEEPWQKIPSVIALFAAESSFILLDPSHDHYTDISKLLMQSSRVNMKGIPLFQKFFWSSSVNFKAERLWILRLLYAGLNMDDDAQIYIRNSIIETLFSFYVCPLSDNNSKALILQIVKKSVKLHKMARYLVQRCGLFSWLSSILSFSSDKLFEDKESFFLMQLHVVLEVVIDAISSRNITEWLQKDALQQLIELSLHLYKFLIGGSTFIEENVALLDPFLQIIISTLKISQKRKIYQPHFTLSVEGLYQMYQSVNVNNYAGSCPCAEAGLRAILMGTPAVAIFHMSCENLSSFLMWAISTASKADSQMLQLKESRPRFTISSEEEIYEESLRSKLLRWLTAAVILGKLSWKSNDLDPELSNRLKLGTLQSLWDLIGNARDESIQNRFGCENLLAAVIFYLQQHLGINCRVLPSVISALCLLFYASSFAEPRSDIFLGNKTLVASLCLKIRYPAEANPSWRWSYYQPWKDLSLELTDLQKMDELHTCQTLLVIFANALRKKPSDLQVLSSQDMETSGVYEWERSIIKEM</sequence>
<evidence type="ECO:0000256" key="1">
    <source>
        <dbReference type="SAM" id="MobiDB-lite"/>
    </source>
</evidence>
<name>A0A922DRT0_CARIL</name>
<dbReference type="Pfam" id="PF11707">
    <property type="entry name" value="Npa1"/>
    <property type="match status" value="1"/>
</dbReference>
<dbReference type="PANTHER" id="PTHR13500:SF0">
    <property type="entry name" value="NUCLEOLAR PRE-RIBOSOMAL-ASSOCIATED PROTEIN 1"/>
    <property type="match status" value="1"/>
</dbReference>
<dbReference type="InterPro" id="IPR032436">
    <property type="entry name" value="URB1_C"/>
</dbReference>
<protein>
    <recommendedName>
        <fullName evidence="6">Nucleolar pre-ribosomal-associated protein 1</fullName>
    </recommendedName>
</protein>
<dbReference type="InterPro" id="IPR039844">
    <property type="entry name" value="URB1"/>
</dbReference>
<evidence type="ECO:0000313" key="5">
    <source>
        <dbReference type="Proteomes" id="UP000811246"/>
    </source>
</evidence>
<accession>A0A922DRT0</accession>
<feature type="domain" description="URB1 N-terminal" evidence="2">
    <location>
        <begin position="84"/>
        <end position="389"/>
    </location>
</feature>
<dbReference type="InterPro" id="IPR021714">
    <property type="entry name" value="URB1_N"/>
</dbReference>
<organism evidence="4 5">
    <name type="scientific">Carya illinoinensis</name>
    <name type="common">Pecan</name>
    <dbReference type="NCBI Taxonomy" id="32201"/>
    <lineage>
        <taxon>Eukaryota</taxon>
        <taxon>Viridiplantae</taxon>
        <taxon>Streptophyta</taxon>
        <taxon>Embryophyta</taxon>
        <taxon>Tracheophyta</taxon>
        <taxon>Spermatophyta</taxon>
        <taxon>Magnoliopsida</taxon>
        <taxon>eudicotyledons</taxon>
        <taxon>Gunneridae</taxon>
        <taxon>Pentapetalae</taxon>
        <taxon>rosids</taxon>
        <taxon>fabids</taxon>
        <taxon>Fagales</taxon>
        <taxon>Juglandaceae</taxon>
        <taxon>Carya</taxon>
    </lineage>
</organism>
<dbReference type="Pfam" id="PF16201">
    <property type="entry name" value="NopRA1"/>
    <property type="match status" value="1"/>
</dbReference>
<gene>
    <name evidence="4" type="ORF">I3842_11G185500</name>
</gene>
<evidence type="ECO:0008006" key="6">
    <source>
        <dbReference type="Google" id="ProtNLM"/>
    </source>
</evidence>
<dbReference type="PANTHER" id="PTHR13500">
    <property type="entry name" value="NUCLEOLAR PRERIBOSOMAL-ASSOCIATED PROTEIN 1"/>
    <property type="match status" value="1"/>
</dbReference>
<dbReference type="GO" id="GO:0000466">
    <property type="term" value="P:maturation of 5.8S rRNA from tricistronic rRNA transcript (SSU-rRNA, 5.8S rRNA, LSU-rRNA)"/>
    <property type="evidence" value="ECO:0007669"/>
    <property type="project" value="TreeGrafter"/>
</dbReference>